<dbReference type="AlphaFoldDB" id="A0A5C6AZ75"/>
<keyword evidence="2" id="KW-1185">Reference proteome</keyword>
<evidence type="ECO:0000313" key="1">
    <source>
        <dbReference type="EMBL" id="TWU05335.1"/>
    </source>
</evidence>
<dbReference type="OrthoDB" id="9848560at2"/>
<dbReference type="RefSeq" id="WP_146410129.1">
    <property type="nucleotide sequence ID" value="NZ_SJPU01000029.1"/>
</dbReference>
<gene>
    <name evidence="1" type="ORF">Poly21_57560</name>
</gene>
<sequence>MPQLLQVVPVLTGIALLLGCNPQSDMTPKQIVEQPNKFHYSERDYKVASAGIAAYVGDPRWHDPKTEINGKQMQWTMGIEALPDPEDDLGPPSISFDGLDIAVDDWREIEGFSQSWEDWKNPRTGDRFAMTYHSGHDSVSRCRIEIVARYGNLFRVVAEGGEPWTSPFTFDATFTFNGVGIMADPNATEADVRRIIKREFPESSFELSSLDRDTEFVHAKFDLPDHDGG</sequence>
<comment type="caution">
    <text evidence="1">The sequence shown here is derived from an EMBL/GenBank/DDBJ whole genome shotgun (WGS) entry which is preliminary data.</text>
</comment>
<protein>
    <submittedName>
        <fullName evidence="1">Uncharacterized protein</fullName>
    </submittedName>
</protein>
<name>A0A5C6AZ75_9BACT</name>
<evidence type="ECO:0000313" key="2">
    <source>
        <dbReference type="Proteomes" id="UP000319908"/>
    </source>
</evidence>
<proteinExistence type="predicted"/>
<dbReference type="Proteomes" id="UP000319908">
    <property type="component" value="Unassembled WGS sequence"/>
</dbReference>
<organism evidence="1 2">
    <name type="scientific">Allorhodopirellula heiligendammensis</name>
    <dbReference type="NCBI Taxonomy" id="2714739"/>
    <lineage>
        <taxon>Bacteria</taxon>
        <taxon>Pseudomonadati</taxon>
        <taxon>Planctomycetota</taxon>
        <taxon>Planctomycetia</taxon>
        <taxon>Pirellulales</taxon>
        <taxon>Pirellulaceae</taxon>
        <taxon>Allorhodopirellula</taxon>
    </lineage>
</organism>
<dbReference type="EMBL" id="SJPU01000029">
    <property type="protein sequence ID" value="TWU05335.1"/>
    <property type="molecule type" value="Genomic_DNA"/>
</dbReference>
<reference evidence="1 2" key="1">
    <citation type="journal article" date="2020" name="Antonie Van Leeuwenhoek">
        <title>Rhodopirellula heiligendammensis sp. nov., Rhodopirellula pilleata sp. nov., and Rhodopirellula solitaria sp. nov. isolated from natural or artificial marine surfaces in Northern Germany and California, USA, and emended description of the genus Rhodopirellula.</title>
        <authorList>
            <person name="Kallscheuer N."/>
            <person name="Wiegand S."/>
            <person name="Jogler M."/>
            <person name="Boedeker C."/>
            <person name="Peeters S.H."/>
            <person name="Rast P."/>
            <person name="Heuer A."/>
            <person name="Jetten M.S.M."/>
            <person name="Rohde M."/>
            <person name="Jogler C."/>
        </authorList>
    </citation>
    <scope>NUCLEOTIDE SEQUENCE [LARGE SCALE GENOMIC DNA]</scope>
    <source>
        <strain evidence="1 2">Poly21</strain>
    </source>
</reference>
<accession>A0A5C6AZ75</accession>